<keyword evidence="3" id="KW-1185">Reference proteome</keyword>
<sequence>MTDENKMAYKNNIVGSLTWEMPMRWRHDQAVITELPFVAASTREECGTEMHLLVSSNNVCLRRYRDRGGLVVRLLASHLSEQGSIPDGIVPNEADNQRVFSGDLLFSPSLHSSAAPYSPRFIPIGSRDLGVKSRQNLSTPLLYITASGQYVEISSPKTRGLQAIRAINSTQYSEKGKRRQGLINGLAALGLLPSFVLVARESGLSFNSRENKELGQTPACLVQKDAYKQMADRKKVARVSEVLTLPRSGVVVRLHASHLGKPSSIPDVVAHGFLYIGIVPGDAAGQRVFSGISRFPHPCIMAPLHTHFTGISKPPFECYAGNTARLARRSDEALGVRVTIARIAPSFLDLAHIATYIVPLRAAQISSLHSPPLPRRRTSGHEFEAGSTAAAAMHATSRGRFNNKQASAGGGGGTRSGVLPQPAAVGSRWDDDGGPVRRSREYDQPSATSCEFSASAVISEPPCSREQKRSEISPVARYGTRIQIFTMPGNVRPAQVYWRVRKVPRKKHDEQWGWREYGAERPAKAGRSRKTKIEMAAICCSPPVCLMLDLECHDELFSTFNPFSADLTEPRWSSGQTTHLPPSRRTWFYSRRGPSPPPKLGFSHVGIASDDASGRRVFSGTSHFPRPCIPALLHTHLASPSLTLKTSMSKSLPNRSPFHSPAMILFTVSGVANKCFKGNDARKPHLTVYAAVLRQLTVYAAVLRQLTVYAAVLRQLTFCAAVLRQLTFCAAVLSKLTFYAAFLRQLTFYAAVSRQATIRPKYALAIRPSWVGR</sequence>
<feature type="region of interest" description="Disordered" evidence="1">
    <location>
        <begin position="369"/>
        <end position="448"/>
    </location>
</feature>
<evidence type="ECO:0000313" key="2">
    <source>
        <dbReference type="EMBL" id="KAJ8868575.1"/>
    </source>
</evidence>
<reference evidence="2 3" key="1">
    <citation type="submission" date="2023-02" db="EMBL/GenBank/DDBJ databases">
        <title>LHISI_Scaffold_Assembly.</title>
        <authorList>
            <person name="Stuart O.P."/>
            <person name="Cleave R."/>
            <person name="Magrath M.J.L."/>
            <person name="Mikheyev A.S."/>
        </authorList>
    </citation>
    <scope>NUCLEOTIDE SEQUENCE [LARGE SCALE GENOMIC DNA]</scope>
    <source>
        <strain evidence="2">Daus_M_001</strain>
        <tissue evidence="2">Leg muscle</tissue>
    </source>
</reference>
<dbReference type="SUPFAM" id="SSF141571">
    <property type="entry name" value="Pentapeptide repeat-like"/>
    <property type="match status" value="1"/>
</dbReference>
<proteinExistence type="predicted"/>
<evidence type="ECO:0000256" key="1">
    <source>
        <dbReference type="SAM" id="MobiDB-lite"/>
    </source>
</evidence>
<gene>
    <name evidence="2" type="ORF">PR048_030113</name>
</gene>
<feature type="compositionally biased region" description="Low complexity" evidence="1">
    <location>
        <begin position="385"/>
        <end position="400"/>
    </location>
</feature>
<name>A0ABQ9G814_9NEOP</name>
<evidence type="ECO:0000313" key="3">
    <source>
        <dbReference type="Proteomes" id="UP001159363"/>
    </source>
</evidence>
<comment type="caution">
    <text evidence="2">The sequence shown here is derived from an EMBL/GenBank/DDBJ whole genome shotgun (WGS) entry which is preliminary data.</text>
</comment>
<organism evidence="2 3">
    <name type="scientific">Dryococelus australis</name>
    <dbReference type="NCBI Taxonomy" id="614101"/>
    <lineage>
        <taxon>Eukaryota</taxon>
        <taxon>Metazoa</taxon>
        <taxon>Ecdysozoa</taxon>
        <taxon>Arthropoda</taxon>
        <taxon>Hexapoda</taxon>
        <taxon>Insecta</taxon>
        <taxon>Pterygota</taxon>
        <taxon>Neoptera</taxon>
        <taxon>Polyneoptera</taxon>
        <taxon>Phasmatodea</taxon>
        <taxon>Verophasmatodea</taxon>
        <taxon>Anareolatae</taxon>
        <taxon>Phasmatidae</taxon>
        <taxon>Eurycanthinae</taxon>
        <taxon>Dryococelus</taxon>
    </lineage>
</organism>
<protein>
    <submittedName>
        <fullName evidence="2">Uncharacterized protein</fullName>
    </submittedName>
</protein>
<dbReference type="Proteomes" id="UP001159363">
    <property type="component" value="Chromosome 13"/>
</dbReference>
<feature type="compositionally biased region" description="Basic and acidic residues" evidence="1">
    <location>
        <begin position="428"/>
        <end position="443"/>
    </location>
</feature>
<accession>A0ABQ9G814</accession>
<dbReference type="EMBL" id="JARBHB010000014">
    <property type="protein sequence ID" value="KAJ8868575.1"/>
    <property type="molecule type" value="Genomic_DNA"/>
</dbReference>